<evidence type="ECO:0000313" key="2">
    <source>
        <dbReference type="EMBL" id="GFR88743.1"/>
    </source>
</evidence>
<protein>
    <submittedName>
        <fullName evidence="2">Reverse transcriptase-like protein</fullName>
    </submittedName>
</protein>
<sequence>MVTLYIPPAASKTEAETTIKDTIINLKIKSPDHILIVTGDFNHCNDINIPGLHQYIDCPTREAKTLDLFLCNIKSAYKCLKQAPLVSSDHCMLLMLPKYKPVVKRVKPVRKKVRVWGDSVCEQLQDCFEITDWNVFTDSCETVHELNESGAAENASETGEVYLWDCKTDDDDDDDDDDNNNDDYVNDDDDYFNDDDDHYGGGNNDDDDDTDHNDDVDYVKEFALSVNPIKEFALSFNTLGNGVFPKLQPFRKRSFF</sequence>
<dbReference type="GO" id="GO:0003964">
    <property type="term" value="F:RNA-directed DNA polymerase activity"/>
    <property type="evidence" value="ECO:0007669"/>
    <property type="project" value="UniProtKB-KW"/>
</dbReference>
<feature type="region of interest" description="Disordered" evidence="1">
    <location>
        <begin position="169"/>
        <end position="214"/>
    </location>
</feature>
<dbReference type="SUPFAM" id="SSF56219">
    <property type="entry name" value="DNase I-like"/>
    <property type="match status" value="1"/>
</dbReference>
<dbReference type="Proteomes" id="UP000762676">
    <property type="component" value="Unassembled WGS sequence"/>
</dbReference>
<dbReference type="AlphaFoldDB" id="A0AAV4GV11"/>
<dbReference type="PANTHER" id="PTHR47510">
    <property type="entry name" value="REVERSE TRANSCRIPTASE DOMAIN-CONTAINING PROTEIN"/>
    <property type="match status" value="1"/>
</dbReference>
<proteinExistence type="predicted"/>
<dbReference type="EMBL" id="BMAT01005181">
    <property type="protein sequence ID" value="GFR88743.1"/>
    <property type="molecule type" value="Genomic_DNA"/>
</dbReference>
<keyword evidence="2" id="KW-0808">Transferase</keyword>
<gene>
    <name evidence="2" type="ORF">ElyMa_002525800</name>
</gene>
<name>A0AAV4GV11_9GAST</name>
<keyword evidence="2" id="KW-0548">Nucleotidyltransferase</keyword>
<evidence type="ECO:0000313" key="3">
    <source>
        <dbReference type="Proteomes" id="UP000762676"/>
    </source>
</evidence>
<dbReference type="PANTHER" id="PTHR47510:SF3">
    <property type="entry name" value="ENDO_EXONUCLEASE_PHOSPHATASE DOMAIN-CONTAINING PROTEIN"/>
    <property type="match status" value="1"/>
</dbReference>
<comment type="caution">
    <text evidence="2">The sequence shown here is derived from an EMBL/GenBank/DDBJ whole genome shotgun (WGS) entry which is preliminary data.</text>
</comment>
<keyword evidence="2" id="KW-0695">RNA-directed DNA polymerase</keyword>
<reference evidence="2 3" key="1">
    <citation type="journal article" date="2021" name="Elife">
        <title>Chloroplast acquisition without the gene transfer in kleptoplastic sea slugs, Plakobranchus ocellatus.</title>
        <authorList>
            <person name="Maeda T."/>
            <person name="Takahashi S."/>
            <person name="Yoshida T."/>
            <person name="Shimamura S."/>
            <person name="Takaki Y."/>
            <person name="Nagai Y."/>
            <person name="Toyoda A."/>
            <person name="Suzuki Y."/>
            <person name="Arimoto A."/>
            <person name="Ishii H."/>
            <person name="Satoh N."/>
            <person name="Nishiyama T."/>
            <person name="Hasebe M."/>
            <person name="Maruyama T."/>
            <person name="Minagawa J."/>
            <person name="Obokata J."/>
            <person name="Shigenobu S."/>
        </authorList>
    </citation>
    <scope>NUCLEOTIDE SEQUENCE [LARGE SCALE GENOMIC DNA]</scope>
</reference>
<dbReference type="SUPFAM" id="SSF48371">
    <property type="entry name" value="ARM repeat"/>
    <property type="match status" value="1"/>
</dbReference>
<evidence type="ECO:0000256" key="1">
    <source>
        <dbReference type="SAM" id="MobiDB-lite"/>
    </source>
</evidence>
<feature type="compositionally biased region" description="Acidic residues" evidence="1">
    <location>
        <begin position="169"/>
        <end position="197"/>
    </location>
</feature>
<dbReference type="InterPro" id="IPR016024">
    <property type="entry name" value="ARM-type_fold"/>
</dbReference>
<accession>A0AAV4GV11</accession>
<dbReference type="InterPro" id="IPR036691">
    <property type="entry name" value="Endo/exonu/phosph_ase_sf"/>
</dbReference>
<keyword evidence="3" id="KW-1185">Reference proteome</keyword>
<organism evidence="2 3">
    <name type="scientific">Elysia marginata</name>
    <dbReference type="NCBI Taxonomy" id="1093978"/>
    <lineage>
        <taxon>Eukaryota</taxon>
        <taxon>Metazoa</taxon>
        <taxon>Spiralia</taxon>
        <taxon>Lophotrochozoa</taxon>
        <taxon>Mollusca</taxon>
        <taxon>Gastropoda</taxon>
        <taxon>Heterobranchia</taxon>
        <taxon>Euthyneura</taxon>
        <taxon>Panpulmonata</taxon>
        <taxon>Sacoglossa</taxon>
        <taxon>Placobranchoidea</taxon>
        <taxon>Plakobranchidae</taxon>
        <taxon>Elysia</taxon>
    </lineage>
</organism>